<protein>
    <submittedName>
        <fullName evidence="2">Uncharacterized protein</fullName>
    </submittedName>
</protein>
<name>A0A395IFV5_9HELO</name>
<proteinExistence type="predicted"/>
<feature type="compositionally biased region" description="Polar residues" evidence="1">
    <location>
        <begin position="61"/>
        <end position="70"/>
    </location>
</feature>
<dbReference type="AlphaFoldDB" id="A0A395IFV5"/>
<gene>
    <name evidence="2" type="ORF">DID88_006746</name>
</gene>
<feature type="region of interest" description="Disordered" evidence="1">
    <location>
        <begin position="22"/>
        <end position="70"/>
    </location>
</feature>
<comment type="caution">
    <text evidence="2">The sequence shown here is derived from an EMBL/GenBank/DDBJ whole genome shotgun (WGS) entry which is preliminary data.</text>
</comment>
<evidence type="ECO:0000256" key="1">
    <source>
        <dbReference type="SAM" id="MobiDB-lite"/>
    </source>
</evidence>
<accession>A0A395IFV5</accession>
<organism evidence="2 3">
    <name type="scientific">Monilinia fructigena</name>
    <dbReference type="NCBI Taxonomy" id="38457"/>
    <lineage>
        <taxon>Eukaryota</taxon>
        <taxon>Fungi</taxon>
        <taxon>Dikarya</taxon>
        <taxon>Ascomycota</taxon>
        <taxon>Pezizomycotina</taxon>
        <taxon>Leotiomycetes</taxon>
        <taxon>Helotiales</taxon>
        <taxon>Sclerotiniaceae</taxon>
        <taxon>Monilinia</taxon>
    </lineage>
</organism>
<keyword evidence="3" id="KW-1185">Reference proteome</keyword>
<sequence>MSADSIQRISFLQSLGISYPLMANPEKRRGPKPDSKPASTRRQELNRQAQSGRAQGGYNANGRSMAQQQAHGVDYDQAGIDFVLTLERPSIWQLTGSEQKVRFEWGDYAGYGMGYGFGHPRFSELKEVDFKSMSEELLPKVRCYGFGAALEEFEVRDALEARFGMEPNYLS</sequence>
<dbReference type="EMBL" id="QKRW01000059">
    <property type="protein sequence ID" value="RAL59100.1"/>
    <property type="molecule type" value="Genomic_DNA"/>
</dbReference>
<evidence type="ECO:0000313" key="3">
    <source>
        <dbReference type="Proteomes" id="UP000249056"/>
    </source>
</evidence>
<reference evidence="2 3" key="1">
    <citation type="submission" date="2018-06" db="EMBL/GenBank/DDBJ databases">
        <title>Genome Sequence of the Brown Rot Fungal Pathogen Monilinia fructigena.</title>
        <authorList>
            <person name="Landi L."/>
            <person name="De Miccolis Angelini R.M."/>
            <person name="Pollastro S."/>
            <person name="Abate D."/>
            <person name="Faretra F."/>
            <person name="Romanazzi G."/>
        </authorList>
    </citation>
    <scope>NUCLEOTIDE SEQUENCE [LARGE SCALE GENOMIC DNA]</scope>
    <source>
        <strain evidence="2 3">Mfrg269</strain>
    </source>
</reference>
<dbReference type="Proteomes" id="UP000249056">
    <property type="component" value="Unassembled WGS sequence"/>
</dbReference>
<evidence type="ECO:0000313" key="2">
    <source>
        <dbReference type="EMBL" id="RAL59100.1"/>
    </source>
</evidence>
<dbReference type="OrthoDB" id="2590011at2759"/>
<feature type="compositionally biased region" description="Basic and acidic residues" evidence="1">
    <location>
        <begin position="25"/>
        <end position="45"/>
    </location>
</feature>